<evidence type="ECO:0000256" key="4">
    <source>
        <dbReference type="ARBA" id="ARBA00022553"/>
    </source>
</evidence>
<dbReference type="PROSITE" id="PS50113">
    <property type="entry name" value="PAC"/>
    <property type="match status" value="1"/>
</dbReference>
<dbReference type="SMART" id="SM00388">
    <property type="entry name" value="HisKA"/>
    <property type="match status" value="1"/>
</dbReference>
<comment type="similarity">
    <text evidence="2">In the N-terminal section; belongs to the phytochrome family.</text>
</comment>
<evidence type="ECO:0000256" key="5">
    <source>
        <dbReference type="ARBA" id="ARBA00022679"/>
    </source>
</evidence>
<dbReference type="SUPFAM" id="SSF47384">
    <property type="entry name" value="Homodimeric domain of signal transducing histidine kinase"/>
    <property type="match status" value="1"/>
</dbReference>
<dbReference type="SMART" id="SM00387">
    <property type="entry name" value="HATPase_c"/>
    <property type="match status" value="1"/>
</dbReference>
<proteinExistence type="inferred from homology"/>
<dbReference type="InterPro" id="IPR000700">
    <property type="entry name" value="PAS-assoc_C"/>
</dbReference>
<dbReference type="Gene3D" id="1.10.287.130">
    <property type="match status" value="1"/>
</dbReference>
<dbReference type="KEGG" id="glj:GKIL_2025"/>
<dbReference type="PANTHER" id="PTHR43547:SF2">
    <property type="entry name" value="HYBRID SIGNAL TRANSDUCTION HISTIDINE KINASE C"/>
    <property type="match status" value="1"/>
</dbReference>
<feature type="domain" description="Phytochrome chromophore attachment site" evidence="10">
    <location>
        <begin position="299"/>
        <end position="351"/>
    </location>
</feature>
<keyword evidence="6 14" id="KW-0418">Kinase</keyword>
<dbReference type="InterPro" id="IPR005467">
    <property type="entry name" value="His_kinase_dom"/>
</dbReference>
<dbReference type="InterPro" id="IPR000014">
    <property type="entry name" value="PAS"/>
</dbReference>
<dbReference type="HOGENOM" id="CLU_000445_114_15_3"/>
<dbReference type="Proteomes" id="UP000017396">
    <property type="component" value="Chromosome"/>
</dbReference>
<dbReference type="CDD" id="cd00130">
    <property type="entry name" value="PAS"/>
    <property type="match status" value="1"/>
</dbReference>
<dbReference type="FunFam" id="3.30.565.10:FF:000010">
    <property type="entry name" value="Sensor histidine kinase RcsC"/>
    <property type="match status" value="1"/>
</dbReference>
<feature type="domain" description="PAS" evidence="12">
    <location>
        <begin position="82"/>
        <end position="118"/>
    </location>
</feature>
<dbReference type="OrthoDB" id="516853at2"/>
<feature type="coiled-coil region" evidence="9">
    <location>
        <begin position="14"/>
        <end position="41"/>
    </location>
</feature>
<evidence type="ECO:0000259" key="11">
    <source>
        <dbReference type="PROSITE" id="PS50109"/>
    </source>
</evidence>
<dbReference type="AlphaFoldDB" id="U5QH53"/>
<dbReference type="Pfam" id="PF02518">
    <property type="entry name" value="HATPase_c"/>
    <property type="match status" value="1"/>
</dbReference>
<dbReference type="Pfam" id="PF08448">
    <property type="entry name" value="PAS_4"/>
    <property type="match status" value="1"/>
</dbReference>
<dbReference type="Gene3D" id="3.30.450.40">
    <property type="match status" value="1"/>
</dbReference>
<evidence type="ECO:0000256" key="3">
    <source>
        <dbReference type="ARBA" id="ARBA00012438"/>
    </source>
</evidence>
<reference evidence="14 15" key="1">
    <citation type="journal article" date="2013" name="PLoS ONE">
        <title>Cultivation and Complete Genome Sequencing of Gloeobacter kilaueensis sp. nov., from a Lava Cave in Kilauea Caldera, Hawai'i.</title>
        <authorList>
            <person name="Saw J.H."/>
            <person name="Schatz M."/>
            <person name="Brown M.V."/>
            <person name="Kunkel D.D."/>
            <person name="Foster J.S."/>
            <person name="Shick H."/>
            <person name="Christensen S."/>
            <person name="Hou S."/>
            <person name="Wan X."/>
            <person name="Donachie S.P."/>
        </authorList>
    </citation>
    <scope>NUCLEOTIDE SEQUENCE [LARGE SCALE GENOMIC DNA]</scope>
    <source>
        <strain evidence="15">JS</strain>
    </source>
</reference>
<dbReference type="eggNOG" id="COG2205">
    <property type="taxonomic scope" value="Bacteria"/>
</dbReference>
<dbReference type="FunFam" id="1.10.287.130:FF:000001">
    <property type="entry name" value="Two-component sensor histidine kinase"/>
    <property type="match status" value="1"/>
</dbReference>
<dbReference type="PROSITE" id="PS50046">
    <property type="entry name" value="PHYTOCHROME_2"/>
    <property type="match status" value="1"/>
</dbReference>
<keyword evidence="4" id="KW-0597">Phosphoprotein</keyword>
<dbReference type="Pfam" id="PF01590">
    <property type="entry name" value="GAF"/>
    <property type="match status" value="1"/>
</dbReference>
<dbReference type="InterPro" id="IPR003018">
    <property type="entry name" value="GAF"/>
</dbReference>
<dbReference type="EC" id="2.7.13.3" evidence="3"/>
<evidence type="ECO:0000256" key="8">
    <source>
        <dbReference type="ARBA" id="ARBA00074306"/>
    </source>
</evidence>
<keyword evidence="15" id="KW-1185">Reference proteome</keyword>
<dbReference type="SMART" id="SM00091">
    <property type="entry name" value="PAS"/>
    <property type="match status" value="1"/>
</dbReference>
<dbReference type="RefSeq" id="WP_023173399.1">
    <property type="nucleotide sequence ID" value="NC_022600.1"/>
</dbReference>
<dbReference type="InterPro" id="IPR004358">
    <property type="entry name" value="Sig_transdc_His_kin-like_C"/>
</dbReference>
<feature type="domain" description="Histidine kinase" evidence="11">
    <location>
        <begin position="385"/>
        <end position="603"/>
    </location>
</feature>
<dbReference type="InterPro" id="IPR035965">
    <property type="entry name" value="PAS-like_dom_sf"/>
</dbReference>
<sequence length="615" mass="67569">MSDAAQSLPLEGELQATREHVLQLEETCRQLQIQLLESRARLNGGPAGEPYEESWRSLVQHAPDLITTVDRQGQILFINRGLPGYERDQMIGQSIYDYVLPEHHERVRRVFAQVLASGEAMGYEASTVSPSGEIFWYHSQVGPIRRQGDISSLILISNDITDRRRSEDAFAALLQREQVIYKTIEQSERRYRFLADSSVVLASSLDVETTFASLARLAVPQIADWFAVDLIEADGTPRCLTALHADPCKEALAQQLCEHYPIDPLASRGVARVIRTGCAELFEEVPEALLLELAYSDEHLELLEQLGIRSALIVPLAARGRLLGALTLAIAGSERRYGPGDLQLAEDLARRAALALDNARLYAAEQRERNRAETANRMKDEFLATVSHELRTPLNSILGFTQLLRRGQLDQTRVALALDAIERNARAQARLTEDLLDVSRIITGKLRLTVQPLNVQGVVEAAIETMRTAAEAKAIALVTDFPPLPCTVVADPNRLQQVVWNLLSNAIKFTPQEGRIRVSIERGENQARIVVADSGAGIPAEFLPYVFDRFRQADSTSTRIFGGLGLGLAIVRHLVELHGGTVGAESPGPNLGATFTVTLPLMSADQLSPAAGAPA</sequence>
<dbReference type="CDD" id="cd00082">
    <property type="entry name" value="HisKA"/>
    <property type="match status" value="1"/>
</dbReference>
<dbReference type="SUPFAM" id="SSF55785">
    <property type="entry name" value="PYP-like sensor domain (PAS domain)"/>
    <property type="match status" value="1"/>
</dbReference>
<dbReference type="InterPro" id="IPR013656">
    <property type="entry name" value="PAS_4"/>
</dbReference>
<gene>
    <name evidence="14" type="ORF">GKIL_2025</name>
</gene>
<evidence type="ECO:0000256" key="9">
    <source>
        <dbReference type="SAM" id="Coils"/>
    </source>
</evidence>
<evidence type="ECO:0000259" key="13">
    <source>
        <dbReference type="PROSITE" id="PS50113"/>
    </source>
</evidence>
<dbReference type="InterPro" id="IPR003594">
    <property type="entry name" value="HATPase_dom"/>
</dbReference>
<dbReference type="CDD" id="cd16922">
    <property type="entry name" value="HATPase_EvgS-ArcB-TorS-like"/>
    <property type="match status" value="1"/>
</dbReference>
<dbReference type="STRING" id="1183438.GKIL_2025"/>
<dbReference type="PROSITE" id="PS50112">
    <property type="entry name" value="PAS"/>
    <property type="match status" value="1"/>
</dbReference>
<evidence type="ECO:0000256" key="7">
    <source>
        <dbReference type="ARBA" id="ARBA00023012"/>
    </source>
</evidence>
<dbReference type="SMART" id="SM00065">
    <property type="entry name" value="GAF"/>
    <property type="match status" value="1"/>
</dbReference>
<name>U5QH53_GLOK1</name>
<comment type="catalytic activity">
    <reaction evidence="1">
        <text>ATP + protein L-histidine = ADP + protein N-phospho-L-histidine.</text>
        <dbReference type="EC" id="2.7.13.3"/>
    </reaction>
</comment>
<dbReference type="FunFam" id="3.30.450.40:FF:000035">
    <property type="entry name" value="PAS sensor protein"/>
    <property type="match status" value="1"/>
</dbReference>
<evidence type="ECO:0000256" key="1">
    <source>
        <dbReference type="ARBA" id="ARBA00000085"/>
    </source>
</evidence>
<dbReference type="GO" id="GO:0000155">
    <property type="term" value="F:phosphorelay sensor kinase activity"/>
    <property type="evidence" value="ECO:0007669"/>
    <property type="project" value="InterPro"/>
</dbReference>
<dbReference type="Gene3D" id="3.30.565.10">
    <property type="entry name" value="Histidine kinase-like ATPase, C-terminal domain"/>
    <property type="match status" value="1"/>
</dbReference>
<dbReference type="Gene3D" id="3.30.450.20">
    <property type="entry name" value="PAS domain"/>
    <property type="match status" value="1"/>
</dbReference>
<keyword evidence="5" id="KW-0808">Transferase</keyword>
<dbReference type="EMBL" id="CP003587">
    <property type="protein sequence ID" value="AGY58271.1"/>
    <property type="molecule type" value="Genomic_DNA"/>
</dbReference>
<protein>
    <recommendedName>
        <fullName evidence="8">Circadian input-output histidine kinase CikA</fullName>
        <ecNumber evidence="3">2.7.13.3</ecNumber>
    </recommendedName>
</protein>
<dbReference type="InterPro" id="IPR036097">
    <property type="entry name" value="HisK_dim/P_sf"/>
</dbReference>
<organism evidence="14 15">
    <name type="scientific">Gloeobacter kilaueensis (strain ATCC BAA-2537 / CCAP 1431/1 / ULC 316 / JS1)</name>
    <dbReference type="NCBI Taxonomy" id="1183438"/>
    <lineage>
        <taxon>Bacteria</taxon>
        <taxon>Bacillati</taxon>
        <taxon>Cyanobacteriota</taxon>
        <taxon>Cyanophyceae</taxon>
        <taxon>Gloeobacterales</taxon>
        <taxon>Gloeobacteraceae</taxon>
        <taxon>Gloeobacter</taxon>
    </lineage>
</organism>
<keyword evidence="7" id="KW-0902">Two-component regulatory system</keyword>
<dbReference type="InterPro" id="IPR016132">
    <property type="entry name" value="Phyto_chromo_attachment"/>
</dbReference>
<dbReference type="InterPro" id="IPR036890">
    <property type="entry name" value="HATPase_C_sf"/>
</dbReference>
<dbReference type="InterPro" id="IPR003661">
    <property type="entry name" value="HisK_dim/P_dom"/>
</dbReference>
<evidence type="ECO:0000256" key="6">
    <source>
        <dbReference type="ARBA" id="ARBA00022777"/>
    </source>
</evidence>
<dbReference type="NCBIfam" id="TIGR00229">
    <property type="entry name" value="sensory_box"/>
    <property type="match status" value="1"/>
</dbReference>
<accession>U5QH53</accession>
<dbReference type="SUPFAM" id="SSF55781">
    <property type="entry name" value="GAF domain-like"/>
    <property type="match status" value="1"/>
</dbReference>
<dbReference type="PRINTS" id="PR00344">
    <property type="entry name" value="BCTRLSENSOR"/>
</dbReference>
<evidence type="ECO:0000313" key="15">
    <source>
        <dbReference type="Proteomes" id="UP000017396"/>
    </source>
</evidence>
<dbReference type="InterPro" id="IPR029016">
    <property type="entry name" value="GAF-like_dom_sf"/>
</dbReference>
<dbReference type="Pfam" id="PF00512">
    <property type="entry name" value="HisKA"/>
    <property type="match status" value="1"/>
</dbReference>
<evidence type="ECO:0000313" key="14">
    <source>
        <dbReference type="EMBL" id="AGY58271.1"/>
    </source>
</evidence>
<evidence type="ECO:0000259" key="12">
    <source>
        <dbReference type="PROSITE" id="PS50112"/>
    </source>
</evidence>
<evidence type="ECO:0000256" key="2">
    <source>
        <dbReference type="ARBA" id="ARBA00006402"/>
    </source>
</evidence>
<dbReference type="PANTHER" id="PTHR43547">
    <property type="entry name" value="TWO-COMPONENT HISTIDINE KINASE"/>
    <property type="match status" value="1"/>
</dbReference>
<keyword evidence="9" id="KW-0175">Coiled coil</keyword>
<feature type="domain" description="PAC" evidence="13">
    <location>
        <begin position="121"/>
        <end position="172"/>
    </location>
</feature>
<evidence type="ECO:0000259" key="10">
    <source>
        <dbReference type="PROSITE" id="PS50046"/>
    </source>
</evidence>
<dbReference type="SUPFAM" id="SSF55874">
    <property type="entry name" value="ATPase domain of HSP90 chaperone/DNA topoisomerase II/histidine kinase"/>
    <property type="match status" value="1"/>
</dbReference>
<dbReference type="PROSITE" id="PS50109">
    <property type="entry name" value="HIS_KIN"/>
    <property type="match status" value="1"/>
</dbReference>